<evidence type="ECO:0000313" key="2">
    <source>
        <dbReference type="Proteomes" id="UP000237340"/>
    </source>
</evidence>
<dbReference type="EMBL" id="PPXD01000028">
    <property type="protein sequence ID" value="POH62112.1"/>
    <property type="molecule type" value="Genomic_DNA"/>
</dbReference>
<accession>A0A2S3Z9G9</accession>
<name>A0A2S3Z9G9_9MICO</name>
<organism evidence="1 2">
    <name type="scientific">Cryobacterium zongtaii</name>
    <dbReference type="NCBI Taxonomy" id="1259217"/>
    <lineage>
        <taxon>Bacteria</taxon>
        <taxon>Bacillati</taxon>
        <taxon>Actinomycetota</taxon>
        <taxon>Actinomycetes</taxon>
        <taxon>Micrococcales</taxon>
        <taxon>Microbacteriaceae</taxon>
        <taxon>Cryobacterium</taxon>
    </lineage>
</organism>
<gene>
    <name evidence="1" type="ORF">C3B61_18630</name>
</gene>
<protein>
    <submittedName>
        <fullName evidence="1">Uncharacterized protein</fullName>
    </submittedName>
</protein>
<proteinExistence type="predicted"/>
<reference evidence="1 2" key="1">
    <citation type="submission" date="2018-01" db="EMBL/GenBank/DDBJ databases">
        <title>Cryobacterium sp. nov., from glaciers in China.</title>
        <authorList>
            <person name="Liu Q."/>
            <person name="Xin Y.-H."/>
        </authorList>
    </citation>
    <scope>NUCLEOTIDE SEQUENCE [LARGE SCALE GENOMIC DNA]</scope>
    <source>
        <strain evidence="1 2">TMN-42</strain>
    </source>
</reference>
<sequence>MTYYGESHFCLTLRHVLPTVCINELRVGSALLGFSHAGEPGWWAVVFGVEGEVRFWPSG</sequence>
<dbReference type="Proteomes" id="UP000237340">
    <property type="component" value="Unassembled WGS sequence"/>
</dbReference>
<comment type="caution">
    <text evidence="1">The sequence shown here is derived from an EMBL/GenBank/DDBJ whole genome shotgun (WGS) entry which is preliminary data.</text>
</comment>
<evidence type="ECO:0000313" key="1">
    <source>
        <dbReference type="EMBL" id="POH62112.1"/>
    </source>
</evidence>
<dbReference type="AlphaFoldDB" id="A0A2S3Z9G9"/>
<keyword evidence="2" id="KW-1185">Reference proteome</keyword>